<dbReference type="EMBL" id="AP018316">
    <property type="protein sequence ID" value="BAZ84619.1"/>
    <property type="molecule type" value="Genomic_DNA"/>
</dbReference>
<accession>A0A1Z4UZT2</accession>
<evidence type="ECO:0000256" key="1">
    <source>
        <dbReference type="SAM" id="Coils"/>
    </source>
</evidence>
<evidence type="ECO:0000313" key="3">
    <source>
        <dbReference type="Proteomes" id="UP000218702"/>
    </source>
</evidence>
<dbReference type="RefSeq" id="WP_231939970.1">
    <property type="nucleotide sequence ID" value="NZ_AP018316.1"/>
</dbReference>
<keyword evidence="1" id="KW-0175">Coiled coil</keyword>
<protein>
    <submittedName>
        <fullName evidence="2">Uncharacterized protein</fullName>
    </submittedName>
</protein>
<name>A0A1Z4UZT2_9CYAN</name>
<sequence>MFPASVVKKIDENLKYIVEKIEAENSGLLVLAARQFGYTVTQNSLELTIKESRKFNVLEEFIIRAGMEFNPPPTANDLASILGLDSVFVKSTIANLQSLQTLADTSQITVTVEGSLFYAQGSVPKPSYSIQIYAITDNLAGKITFQYESFEDVVIKQPDLAEFVNIEAKITAISRLQLADIQEIIQSCNLPLHVPTEGKFVTDFKVKGIAQTIERNISLFVIFDENLNKLNIEIRSGQEILEAATKKIEELYNDKKISLEELCQLSEETIHLKSNPDY</sequence>
<organism evidence="2 3">
    <name type="scientific">Dolichospermum compactum NIES-806</name>
    <dbReference type="NCBI Taxonomy" id="1973481"/>
    <lineage>
        <taxon>Bacteria</taxon>
        <taxon>Bacillati</taxon>
        <taxon>Cyanobacteriota</taxon>
        <taxon>Cyanophyceae</taxon>
        <taxon>Nostocales</taxon>
        <taxon>Aphanizomenonaceae</taxon>
        <taxon>Dolichospermum</taxon>
        <taxon>Dolichospermum compactum</taxon>
    </lineage>
</organism>
<feature type="coiled-coil region" evidence="1">
    <location>
        <begin position="227"/>
        <end position="261"/>
    </location>
</feature>
<dbReference type="AlphaFoldDB" id="A0A1Z4UZT2"/>
<dbReference type="KEGG" id="dcm:NIES806_08090"/>
<gene>
    <name evidence="2" type="ORF">NIES806_08090</name>
</gene>
<evidence type="ECO:0000313" key="2">
    <source>
        <dbReference type="EMBL" id="BAZ84619.1"/>
    </source>
</evidence>
<proteinExistence type="predicted"/>
<dbReference type="Proteomes" id="UP000218702">
    <property type="component" value="Chromosome"/>
</dbReference>
<keyword evidence="3" id="KW-1185">Reference proteome</keyword>
<reference evidence="2 3" key="1">
    <citation type="submission" date="2017-06" db="EMBL/GenBank/DDBJ databases">
        <title>Genome sequencing of cyanobaciteial culture collection at National Institute for Environmental Studies (NIES).</title>
        <authorList>
            <person name="Hirose Y."/>
            <person name="Shimura Y."/>
            <person name="Fujisawa T."/>
            <person name="Nakamura Y."/>
            <person name="Kawachi M."/>
        </authorList>
    </citation>
    <scope>NUCLEOTIDE SEQUENCE [LARGE SCALE GENOMIC DNA]</scope>
    <source>
        <strain evidence="2 3">NIES-806</strain>
    </source>
</reference>